<keyword evidence="3" id="KW-1185">Reference proteome</keyword>
<sequence>MKEWWNKMKGKRRMRRNGRDTYTFTDFIFDLLFYIPELILLPFRMIYWFVRGIGKVLDSIFDII</sequence>
<dbReference type="EMBL" id="JACWFH010000039">
    <property type="protein sequence ID" value="MBY0099591.1"/>
    <property type="molecule type" value="Genomic_DNA"/>
</dbReference>
<keyword evidence="1" id="KW-0472">Membrane</keyword>
<organism evidence="2 3">
    <name type="scientific">Mesobacillus maritimus</name>
    <dbReference type="NCBI Taxonomy" id="1643336"/>
    <lineage>
        <taxon>Bacteria</taxon>
        <taxon>Bacillati</taxon>
        <taxon>Bacillota</taxon>
        <taxon>Bacilli</taxon>
        <taxon>Bacillales</taxon>
        <taxon>Bacillaceae</taxon>
        <taxon>Mesobacillus</taxon>
    </lineage>
</organism>
<feature type="transmembrane region" description="Helical" evidence="1">
    <location>
        <begin position="21"/>
        <end position="41"/>
    </location>
</feature>
<dbReference type="RefSeq" id="WP_221875829.1">
    <property type="nucleotide sequence ID" value="NZ_JACWFH010000039.1"/>
</dbReference>
<name>A0ABS7KBD8_9BACI</name>
<accession>A0ABS7KBD8</accession>
<evidence type="ECO:0000256" key="1">
    <source>
        <dbReference type="SAM" id="Phobius"/>
    </source>
</evidence>
<keyword evidence="1" id="KW-1133">Transmembrane helix</keyword>
<proteinExistence type="predicted"/>
<reference evidence="2 3" key="1">
    <citation type="submission" date="2020-07" db="EMBL/GenBank/DDBJ databases">
        <title>Fungal Genomes of the International Space Station.</title>
        <authorList>
            <person name="Seuylemezian A."/>
            <person name="Singh N.K."/>
            <person name="Wood J."/>
            <person name="Venkateswaran K."/>
        </authorList>
    </citation>
    <scope>NUCLEOTIDE SEQUENCE [LARGE SCALE GENOMIC DNA]</scope>
    <source>
        <strain evidence="2 3">PL-B2</strain>
    </source>
</reference>
<comment type="caution">
    <text evidence="2">The sequence shown here is derived from an EMBL/GenBank/DDBJ whole genome shotgun (WGS) entry which is preliminary data.</text>
</comment>
<evidence type="ECO:0000313" key="2">
    <source>
        <dbReference type="EMBL" id="MBY0099591.1"/>
    </source>
</evidence>
<keyword evidence="1" id="KW-0812">Transmembrane</keyword>
<evidence type="ECO:0000313" key="3">
    <source>
        <dbReference type="Proteomes" id="UP000769780"/>
    </source>
</evidence>
<gene>
    <name evidence="2" type="ORF">H0185_22885</name>
</gene>
<dbReference type="Proteomes" id="UP000769780">
    <property type="component" value="Unassembled WGS sequence"/>
</dbReference>
<protein>
    <submittedName>
        <fullName evidence="2">Uncharacterized protein</fullName>
    </submittedName>
</protein>